<dbReference type="GO" id="GO:1990904">
    <property type="term" value="C:ribonucleoprotein complex"/>
    <property type="evidence" value="ECO:0007669"/>
    <property type="project" value="UniProtKB-KW"/>
</dbReference>
<dbReference type="InterPro" id="IPR038380">
    <property type="entry name" value="Ribosomal_bS21_sf"/>
</dbReference>
<reference evidence="7 8" key="1">
    <citation type="journal article" date="2016" name="Nat. Commun.">
        <title>Thousands of microbial genomes shed light on interconnected biogeochemical processes in an aquifer system.</title>
        <authorList>
            <person name="Anantharaman K."/>
            <person name="Brown C.T."/>
            <person name="Hug L.A."/>
            <person name="Sharon I."/>
            <person name="Castelle C.J."/>
            <person name="Probst A.J."/>
            <person name="Thomas B.C."/>
            <person name="Singh A."/>
            <person name="Wilkins M.J."/>
            <person name="Karaoz U."/>
            <person name="Brodie E.L."/>
            <person name="Williams K.H."/>
            <person name="Hubbard S.S."/>
            <person name="Banfield J.F."/>
        </authorList>
    </citation>
    <scope>NUCLEOTIDE SEQUENCE [LARGE SCALE GENOMIC DNA]</scope>
</reference>
<dbReference type="Pfam" id="PF01165">
    <property type="entry name" value="Ribosomal_S21"/>
    <property type="match status" value="1"/>
</dbReference>
<dbReference type="PRINTS" id="PR00976">
    <property type="entry name" value="RIBOSOMALS21"/>
</dbReference>
<sequence length="64" mass="8004">MATVVKAKQDESPDSVIRRFKKKVIENEVLTELKRREYYRKPSVERKERRKELERLRRRRREGF</sequence>
<gene>
    <name evidence="5" type="primary">rpsU</name>
    <name evidence="7" type="ORF">A2785_01430</name>
</gene>
<dbReference type="InterPro" id="IPR001911">
    <property type="entry name" value="Ribosomal_bS21"/>
</dbReference>
<dbReference type="GO" id="GO:0006412">
    <property type="term" value="P:translation"/>
    <property type="evidence" value="ECO:0007669"/>
    <property type="project" value="UniProtKB-UniRule"/>
</dbReference>
<evidence type="ECO:0000256" key="1">
    <source>
        <dbReference type="ARBA" id="ARBA00006640"/>
    </source>
</evidence>
<evidence type="ECO:0000256" key="5">
    <source>
        <dbReference type="HAMAP-Rule" id="MF_00358"/>
    </source>
</evidence>
<evidence type="ECO:0000313" key="8">
    <source>
        <dbReference type="Proteomes" id="UP000179069"/>
    </source>
</evidence>
<evidence type="ECO:0000256" key="2">
    <source>
        <dbReference type="ARBA" id="ARBA00022980"/>
    </source>
</evidence>
<name>A0A1G1VLL2_9BACT</name>
<accession>A0A1G1VLL2</accession>
<protein>
    <recommendedName>
        <fullName evidence="4 5">Small ribosomal subunit protein bS21</fullName>
    </recommendedName>
</protein>
<dbReference type="Proteomes" id="UP000179069">
    <property type="component" value="Unassembled WGS sequence"/>
</dbReference>
<keyword evidence="3 5" id="KW-0687">Ribonucleoprotein</keyword>
<organism evidence="7 8">
    <name type="scientific">Candidatus Chisholmbacteria bacterium RIFCSPHIGHO2_01_FULL_49_18</name>
    <dbReference type="NCBI Taxonomy" id="1797590"/>
    <lineage>
        <taxon>Bacteria</taxon>
        <taxon>Candidatus Chisholmiibacteriota</taxon>
    </lineage>
</organism>
<evidence type="ECO:0000256" key="4">
    <source>
        <dbReference type="ARBA" id="ARBA00035135"/>
    </source>
</evidence>
<dbReference type="HAMAP" id="MF_00358">
    <property type="entry name" value="Ribosomal_bS21"/>
    <property type="match status" value="1"/>
</dbReference>
<dbReference type="NCBIfam" id="TIGR00030">
    <property type="entry name" value="S21p"/>
    <property type="match status" value="1"/>
</dbReference>
<evidence type="ECO:0000313" key="7">
    <source>
        <dbReference type="EMBL" id="OGY16234.1"/>
    </source>
</evidence>
<dbReference type="Gene3D" id="1.20.5.1150">
    <property type="entry name" value="Ribosomal protein S8"/>
    <property type="match status" value="1"/>
</dbReference>
<dbReference type="GO" id="GO:0003735">
    <property type="term" value="F:structural constituent of ribosome"/>
    <property type="evidence" value="ECO:0007669"/>
    <property type="project" value="InterPro"/>
</dbReference>
<proteinExistence type="inferred from homology"/>
<evidence type="ECO:0000256" key="3">
    <source>
        <dbReference type="ARBA" id="ARBA00023274"/>
    </source>
</evidence>
<dbReference type="EMBL" id="MHCI01000018">
    <property type="protein sequence ID" value="OGY16234.1"/>
    <property type="molecule type" value="Genomic_DNA"/>
</dbReference>
<keyword evidence="2 5" id="KW-0689">Ribosomal protein</keyword>
<comment type="similarity">
    <text evidence="1 5 6">Belongs to the bacterial ribosomal protein bS21 family.</text>
</comment>
<dbReference type="GO" id="GO:0005840">
    <property type="term" value="C:ribosome"/>
    <property type="evidence" value="ECO:0007669"/>
    <property type="project" value="UniProtKB-KW"/>
</dbReference>
<evidence type="ECO:0000256" key="6">
    <source>
        <dbReference type="RuleBase" id="RU000667"/>
    </source>
</evidence>
<dbReference type="AlphaFoldDB" id="A0A1G1VLL2"/>
<comment type="caution">
    <text evidence="7">The sequence shown here is derived from an EMBL/GenBank/DDBJ whole genome shotgun (WGS) entry which is preliminary data.</text>
</comment>